<dbReference type="AlphaFoldDB" id="A0A3S3QIH6"/>
<reference evidence="2 3" key="1">
    <citation type="journal article" date="2018" name="Gigascience">
        <title>Genomes of trombidid mites reveal novel predicted allergens and laterally-transferred genes associated with secondary metabolism.</title>
        <authorList>
            <person name="Dong X."/>
            <person name="Chaisiri K."/>
            <person name="Xia D."/>
            <person name="Armstrong S.D."/>
            <person name="Fang Y."/>
            <person name="Donnelly M.J."/>
            <person name="Kadowaki T."/>
            <person name="McGarry J.W."/>
            <person name="Darby A.C."/>
            <person name="Makepeace B.L."/>
        </authorList>
    </citation>
    <scope>NUCLEOTIDE SEQUENCE [LARGE SCALE GENOMIC DNA]</scope>
    <source>
        <strain evidence="2">UoL-WK</strain>
    </source>
</reference>
<reference evidence="2" key="2">
    <citation type="submission" date="2018-11" db="EMBL/GenBank/DDBJ databases">
        <title>Trombidioid mite genomics.</title>
        <authorList>
            <person name="Dong X."/>
        </authorList>
    </citation>
    <scope>NUCLEOTIDE SEQUENCE</scope>
    <source>
        <strain evidence="2">UoL-WK</strain>
    </source>
</reference>
<dbReference type="Proteomes" id="UP000285301">
    <property type="component" value="Unassembled WGS sequence"/>
</dbReference>
<protein>
    <submittedName>
        <fullName evidence="2">Uncharacterized protein</fullName>
    </submittedName>
</protein>
<gene>
    <name evidence="2" type="ORF">B4U79_04849</name>
    <name evidence="1" type="ORF">B4U79_15542</name>
</gene>
<name>A0A3S3QIH6_9ACAR</name>
<dbReference type="EMBL" id="NCKU01002613">
    <property type="protein sequence ID" value="RWS09206.1"/>
    <property type="molecule type" value="Genomic_DNA"/>
</dbReference>
<comment type="caution">
    <text evidence="2">The sequence shown here is derived from an EMBL/GenBank/DDBJ whole genome shotgun (WGS) entry which is preliminary data.</text>
</comment>
<evidence type="ECO:0000313" key="2">
    <source>
        <dbReference type="EMBL" id="RWS09270.1"/>
    </source>
</evidence>
<proteinExistence type="predicted"/>
<sequence>MKLKENAFESNHSQALWTQTIHTNSLKQVCHIITFSSIITL</sequence>
<evidence type="ECO:0000313" key="1">
    <source>
        <dbReference type="EMBL" id="RWS09206.1"/>
    </source>
</evidence>
<accession>A0A3S3QIH6</accession>
<dbReference type="EMBL" id="NCKU01002587">
    <property type="protein sequence ID" value="RWS09270.1"/>
    <property type="molecule type" value="Genomic_DNA"/>
</dbReference>
<organism evidence="2 3">
    <name type="scientific">Dinothrombium tinctorium</name>
    <dbReference type="NCBI Taxonomy" id="1965070"/>
    <lineage>
        <taxon>Eukaryota</taxon>
        <taxon>Metazoa</taxon>
        <taxon>Ecdysozoa</taxon>
        <taxon>Arthropoda</taxon>
        <taxon>Chelicerata</taxon>
        <taxon>Arachnida</taxon>
        <taxon>Acari</taxon>
        <taxon>Acariformes</taxon>
        <taxon>Trombidiformes</taxon>
        <taxon>Prostigmata</taxon>
        <taxon>Anystina</taxon>
        <taxon>Parasitengona</taxon>
        <taxon>Trombidioidea</taxon>
        <taxon>Trombidiidae</taxon>
        <taxon>Dinothrombium</taxon>
    </lineage>
</organism>
<evidence type="ECO:0000313" key="3">
    <source>
        <dbReference type="Proteomes" id="UP000285301"/>
    </source>
</evidence>
<keyword evidence="3" id="KW-1185">Reference proteome</keyword>